<dbReference type="SUPFAM" id="SSF58069">
    <property type="entry name" value="Virus ectodomain"/>
    <property type="match status" value="1"/>
</dbReference>
<name>A0A8C5T150_LATLA</name>
<dbReference type="Gene3D" id="1.10.287.210">
    <property type="match status" value="1"/>
</dbReference>
<proteinExistence type="predicted"/>
<dbReference type="Proteomes" id="UP000694406">
    <property type="component" value="Unplaced"/>
</dbReference>
<protein>
    <submittedName>
        <fullName evidence="1">Uncharacterized protein</fullName>
    </submittedName>
</protein>
<evidence type="ECO:0000313" key="1">
    <source>
        <dbReference type="Ensembl" id="ENSLLTP00000024604.1"/>
    </source>
</evidence>
<evidence type="ECO:0000313" key="2">
    <source>
        <dbReference type="Proteomes" id="UP000694406"/>
    </source>
</evidence>
<dbReference type="AlphaFoldDB" id="A0A8C5T150"/>
<dbReference type="Ensembl" id="ENSLLTT00000025502.1">
    <property type="protein sequence ID" value="ENSLLTP00000024604.1"/>
    <property type="gene ID" value="ENSLLTG00000018093.1"/>
</dbReference>
<reference evidence="1" key="2">
    <citation type="submission" date="2025-09" db="UniProtKB">
        <authorList>
            <consortium name="Ensembl"/>
        </authorList>
    </citation>
    <scope>IDENTIFICATION</scope>
</reference>
<dbReference type="PANTHER" id="PTHR10424:SF68">
    <property type="entry name" value="ENDOGENOUS RETROVIRUS GROUP 3 MEMBER 1 ENV POLYPROTEIN"/>
    <property type="match status" value="1"/>
</dbReference>
<dbReference type="GeneTree" id="ENSGT00940000165291"/>
<dbReference type="PANTHER" id="PTHR10424">
    <property type="entry name" value="VIRAL ENVELOPE PROTEIN"/>
    <property type="match status" value="1"/>
</dbReference>
<keyword evidence="2" id="KW-1185">Reference proteome</keyword>
<dbReference type="InterPro" id="IPR018154">
    <property type="entry name" value="TLV/ENV_coat_polyprotein"/>
</dbReference>
<reference evidence="1" key="1">
    <citation type="submission" date="2025-08" db="UniProtKB">
        <authorList>
            <consortium name="Ensembl"/>
        </authorList>
    </citation>
    <scope>IDENTIFICATION</scope>
</reference>
<accession>A0A8C5T150</accession>
<organism evidence="1 2">
    <name type="scientific">Laticauda laticaudata</name>
    <name type="common">Blue-ringed sea krait</name>
    <name type="synonym">Blue-lipped sea krait</name>
    <dbReference type="NCBI Taxonomy" id="8630"/>
    <lineage>
        <taxon>Eukaryota</taxon>
        <taxon>Metazoa</taxon>
        <taxon>Chordata</taxon>
        <taxon>Craniata</taxon>
        <taxon>Vertebrata</taxon>
        <taxon>Euteleostomi</taxon>
        <taxon>Lepidosauria</taxon>
        <taxon>Squamata</taxon>
        <taxon>Bifurcata</taxon>
        <taxon>Unidentata</taxon>
        <taxon>Episquamata</taxon>
        <taxon>Toxicofera</taxon>
        <taxon>Serpentes</taxon>
        <taxon>Colubroidea</taxon>
        <taxon>Elapidae</taxon>
        <taxon>Laticaudinae</taxon>
        <taxon>Laticauda</taxon>
    </lineage>
</organism>
<sequence>MADGTWGYRTLIYMLNRIIRFQAVVELIANETAQSLRTLTAQKRKFRDAIYQNRLPLDYLLAAEGGVCGKFNFTNCCPEFVGEVIEQCAK</sequence>